<dbReference type="InterPro" id="IPR006314">
    <property type="entry name" value="Dyp_peroxidase"/>
</dbReference>
<dbReference type="PANTHER" id="PTHR30521">
    <property type="entry name" value="DEFERROCHELATASE/PEROXIDASE"/>
    <property type="match status" value="1"/>
</dbReference>
<sequence>MSDSSVSRRRLFGYAGAAGLGGVAGVVAGRASAANGEAPVAQDVVGRTHSPYGEQQAGIFTPKTMTGELVAFDLAPDTDRAALGRLLRAWTGDIVALMTGRPPAGDFAPDMAQAAVSLTVLVGFGPRVFELEGLAGRRPAGFQDIPPMAHDRLQDRWSGGDLLAWVSADDATSVAHAVRRLSTDAAPFASVRWRQRGFWRPLDQTGAPVTGRNLFGQVDGSANPTGDLLRETVLSTDDWLAGGTQLVVRRIEMNLDTWDEATRSRQEASVGRDLPEGAPLSGGVEHDDVDLAATVDGSPVIALDAHARVSHPSQNSGRRMLRRGLNYTAEEWTDAGLVETSGLIFSAFQANIADQFIPVQRSLDQLDALNEWTTAIGSAVFAIPPGFSEGGWIGEGLLA</sequence>
<evidence type="ECO:0000259" key="11">
    <source>
        <dbReference type="Pfam" id="PF20628"/>
    </source>
</evidence>
<keyword evidence="6" id="KW-0560">Oxidoreductase</keyword>
<dbReference type="InterPro" id="IPR011008">
    <property type="entry name" value="Dimeric_a/b-barrel"/>
</dbReference>
<dbReference type="PROSITE" id="PS51404">
    <property type="entry name" value="DYP_PEROXIDASE"/>
    <property type="match status" value="1"/>
</dbReference>
<dbReference type="Pfam" id="PF20628">
    <property type="entry name" value="Dyp_perox_C"/>
    <property type="match status" value="1"/>
</dbReference>
<evidence type="ECO:0000256" key="8">
    <source>
        <dbReference type="ARBA" id="ARBA00025737"/>
    </source>
</evidence>
<dbReference type="GO" id="GO:0020037">
    <property type="term" value="F:heme binding"/>
    <property type="evidence" value="ECO:0007669"/>
    <property type="project" value="InterPro"/>
</dbReference>
<dbReference type="NCBIfam" id="TIGR01413">
    <property type="entry name" value="Dyp_perox_fam"/>
    <property type="match status" value="1"/>
</dbReference>
<keyword evidence="7" id="KW-0408">Iron</keyword>
<dbReference type="InterPro" id="IPR006311">
    <property type="entry name" value="TAT_signal"/>
</dbReference>
<dbReference type="GO" id="GO:0005829">
    <property type="term" value="C:cytosol"/>
    <property type="evidence" value="ECO:0007669"/>
    <property type="project" value="TreeGrafter"/>
</dbReference>
<evidence type="ECO:0000256" key="1">
    <source>
        <dbReference type="ARBA" id="ARBA00001970"/>
    </source>
</evidence>
<feature type="region of interest" description="Disordered" evidence="9">
    <location>
        <begin position="262"/>
        <end position="285"/>
    </location>
</feature>
<feature type="domain" description="Dyp-type peroxidase C-terminal" evidence="11">
    <location>
        <begin position="211"/>
        <end position="386"/>
    </location>
</feature>
<dbReference type="InterPro" id="IPR048328">
    <property type="entry name" value="Dyp_perox_C"/>
</dbReference>
<gene>
    <name evidence="12" type="ORF">H9L22_09170</name>
</gene>
<dbReference type="AlphaFoldDB" id="A0A7H0HA06"/>
<evidence type="ECO:0000256" key="6">
    <source>
        <dbReference type="ARBA" id="ARBA00023002"/>
    </source>
</evidence>
<dbReference type="Pfam" id="PF04261">
    <property type="entry name" value="Dyp_perox_N"/>
    <property type="match status" value="1"/>
</dbReference>
<keyword evidence="13" id="KW-1185">Reference proteome</keyword>
<dbReference type="GO" id="GO:0046872">
    <property type="term" value="F:metal ion binding"/>
    <property type="evidence" value="ECO:0007669"/>
    <property type="project" value="UniProtKB-KW"/>
</dbReference>
<protein>
    <submittedName>
        <fullName evidence="12">Dyp-type peroxidase</fullName>
    </submittedName>
</protein>
<dbReference type="SUPFAM" id="SSF54909">
    <property type="entry name" value="Dimeric alpha+beta barrel"/>
    <property type="match status" value="1"/>
</dbReference>
<evidence type="ECO:0000256" key="7">
    <source>
        <dbReference type="ARBA" id="ARBA00023004"/>
    </source>
</evidence>
<comment type="similarity">
    <text evidence="8">Belongs to the DyP-type peroxidase family.</text>
</comment>
<dbReference type="KEGG" id="tdf:H9L22_09170"/>
<name>A0A7H0HA06_9ACTN</name>
<evidence type="ECO:0000256" key="9">
    <source>
        <dbReference type="SAM" id="MobiDB-lite"/>
    </source>
</evidence>
<keyword evidence="4" id="KW-0479">Metal-binding</keyword>
<feature type="domain" description="Dyp-type peroxidase N-terminal" evidence="10">
    <location>
        <begin position="56"/>
        <end position="198"/>
    </location>
</feature>
<keyword evidence="2 12" id="KW-0575">Peroxidase</keyword>
<evidence type="ECO:0000256" key="5">
    <source>
        <dbReference type="ARBA" id="ARBA00022729"/>
    </source>
</evidence>
<evidence type="ECO:0000256" key="4">
    <source>
        <dbReference type="ARBA" id="ARBA00022723"/>
    </source>
</evidence>
<evidence type="ECO:0000256" key="3">
    <source>
        <dbReference type="ARBA" id="ARBA00022617"/>
    </source>
</evidence>
<accession>A0A7H0HA06</accession>
<evidence type="ECO:0000259" key="10">
    <source>
        <dbReference type="Pfam" id="PF04261"/>
    </source>
</evidence>
<keyword evidence="5" id="KW-0732">Signal</keyword>
<proteinExistence type="inferred from homology"/>
<dbReference type="EMBL" id="CP060789">
    <property type="protein sequence ID" value="QNP57372.1"/>
    <property type="molecule type" value="Genomic_DNA"/>
</dbReference>
<keyword evidence="3" id="KW-0349">Heme</keyword>
<organism evidence="12 13">
    <name type="scientific">Tessaracoccus defluvii</name>
    <dbReference type="NCBI Taxonomy" id="1285901"/>
    <lineage>
        <taxon>Bacteria</taxon>
        <taxon>Bacillati</taxon>
        <taxon>Actinomycetota</taxon>
        <taxon>Actinomycetes</taxon>
        <taxon>Propionibacteriales</taxon>
        <taxon>Propionibacteriaceae</taxon>
        <taxon>Tessaracoccus</taxon>
    </lineage>
</organism>
<dbReference type="PANTHER" id="PTHR30521:SF4">
    <property type="entry name" value="DEFERROCHELATASE"/>
    <property type="match status" value="1"/>
</dbReference>
<dbReference type="PROSITE" id="PS51318">
    <property type="entry name" value="TAT"/>
    <property type="match status" value="1"/>
</dbReference>
<comment type="cofactor">
    <cofactor evidence="1">
        <name>heme b</name>
        <dbReference type="ChEBI" id="CHEBI:60344"/>
    </cofactor>
</comment>
<evidence type="ECO:0000313" key="13">
    <source>
        <dbReference type="Proteomes" id="UP000516117"/>
    </source>
</evidence>
<dbReference type="Proteomes" id="UP000516117">
    <property type="component" value="Chromosome"/>
</dbReference>
<reference evidence="12 13" key="1">
    <citation type="submission" date="2020-08" db="EMBL/GenBank/DDBJ databases">
        <title>Genome sequence of Tessaracoccus defluvii JCM 17540T.</title>
        <authorList>
            <person name="Hyun D.-W."/>
            <person name="Bae J.-W."/>
        </authorList>
    </citation>
    <scope>NUCLEOTIDE SEQUENCE [LARGE SCALE GENOMIC DNA]</scope>
    <source>
        <strain evidence="12 13">JCM 17540</strain>
    </source>
</reference>
<evidence type="ECO:0000256" key="2">
    <source>
        <dbReference type="ARBA" id="ARBA00022559"/>
    </source>
</evidence>
<evidence type="ECO:0000313" key="12">
    <source>
        <dbReference type="EMBL" id="QNP57372.1"/>
    </source>
</evidence>
<dbReference type="GO" id="GO:0004601">
    <property type="term" value="F:peroxidase activity"/>
    <property type="evidence" value="ECO:0007669"/>
    <property type="project" value="UniProtKB-KW"/>
</dbReference>
<dbReference type="RefSeq" id="WP_187722461.1">
    <property type="nucleotide sequence ID" value="NZ_BAABBL010000006.1"/>
</dbReference>
<dbReference type="InterPro" id="IPR048327">
    <property type="entry name" value="Dyp_perox_N"/>
</dbReference>